<keyword evidence="2" id="KW-0325">Glycoprotein</keyword>
<protein>
    <submittedName>
        <fullName evidence="5">Serine protease</fullName>
    </submittedName>
</protein>
<feature type="chain" id="PRO_5020616436" evidence="3">
    <location>
        <begin position="23"/>
        <end position="560"/>
    </location>
</feature>
<evidence type="ECO:0000313" key="5">
    <source>
        <dbReference type="EMBL" id="TKR30357.1"/>
    </source>
</evidence>
<dbReference type="PANTHER" id="PTHR22702">
    <property type="entry name" value="PROTEASE-ASSOCIATED DOMAIN-CONTAINING PROTEIN"/>
    <property type="match status" value="1"/>
</dbReference>
<evidence type="ECO:0000256" key="1">
    <source>
        <dbReference type="ARBA" id="ARBA00022729"/>
    </source>
</evidence>
<dbReference type="InterPro" id="IPR046450">
    <property type="entry name" value="PA_dom_sf"/>
</dbReference>
<feature type="domain" description="PA" evidence="4">
    <location>
        <begin position="294"/>
        <end position="394"/>
    </location>
</feature>
<keyword evidence="1 3" id="KW-0732">Signal</keyword>
<gene>
    <name evidence="5" type="ORF">FCE95_09500</name>
</gene>
<proteinExistence type="predicted"/>
<dbReference type="Pfam" id="PF02225">
    <property type="entry name" value="PA"/>
    <property type="match status" value="1"/>
</dbReference>
<dbReference type="AlphaFoldDB" id="A0A4U5JR01"/>
<feature type="signal peptide" evidence="3">
    <location>
        <begin position="1"/>
        <end position="22"/>
    </location>
</feature>
<evidence type="ECO:0000313" key="6">
    <source>
        <dbReference type="Proteomes" id="UP000308707"/>
    </source>
</evidence>
<reference evidence="5 6" key="1">
    <citation type="submission" date="2019-04" db="EMBL/GenBank/DDBJ databases">
        <title>Reference strain of H23.</title>
        <authorList>
            <person name="Luo X."/>
        </authorList>
    </citation>
    <scope>NUCLEOTIDE SEQUENCE [LARGE SCALE GENOMIC DNA]</scope>
    <source>
        <strain evidence="5 6">H23</strain>
    </source>
</reference>
<keyword evidence="5" id="KW-0645">Protease</keyword>
<keyword evidence="5" id="KW-0378">Hydrolase</keyword>
<dbReference type="PROSITE" id="PS51257">
    <property type="entry name" value="PROKAR_LIPOPROTEIN"/>
    <property type="match status" value="1"/>
</dbReference>
<name>A0A4U5JR01_9GAMM</name>
<dbReference type="GO" id="GO:0008233">
    <property type="term" value="F:peptidase activity"/>
    <property type="evidence" value="ECO:0007669"/>
    <property type="project" value="UniProtKB-KW"/>
</dbReference>
<dbReference type="EMBL" id="SZUA01000002">
    <property type="protein sequence ID" value="TKR30357.1"/>
    <property type="molecule type" value="Genomic_DNA"/>
</dbReference>
<keyword evidence="6" id="KW-1185">Reference proteome</keyword>
<dbReference type="PANTHER" id="PTHR22702:SF1">
    <property type="entry name" value="PROTEASE-ASSOCIATED DOMAIN-CONTAINING PROTEIN 1"/>
    <property type="match status" value="1"/>
</dbReference>
<evidence type="ECO:0000256" key="3">
    <source>
        <dbReference type="SAM" id="SignalP"/>
    </source>
</evidence>
<sequence length="560" mass="57005">MTMKKTLLASLLALACFGAAQAAEIVPVNADPANQGLNDPTPLAPAGGNPGTTIGEQRRIVYQYAADMWGAVLESPAQIRVQASFAPLQCIPTRQVLGSARANPLYILSGDGLPQTIFHGALADALIGRDLDEGTANAGRVDIISQFNSSWGKTNPDGTPCGGAGSGWYYGLDGNTPAGLTSFLDTVMHEIAHGLGFSGFGNVSTGAPLAGLPDIFSMFAYDNVSHKGWYEMDDAGRRAALIGNNVVFQGPTTTAEVPLVLDEKIALRMSGALTANYDYSTAAFGPVPSAANFSGSLVLANDGAGPDTADACEPLPAGSLTGKIAFINRGGPPAPAPSCGFELKTVNAQNAGAIAVIIGNVATSANPNAPLTMADDPTLTATIPAAHLILNDANAVRAALGGGAVTAAIGPVPGVLAGADVAGYARLYVPATLTPGSTFSHFDVSATPNTLMEPAINDSLAANAFLDLTPALFTDEGWTLNPGNGKIGDCDTGIDAVEPGGMAIGAGMQAFARVCLNNAGGSRANYLRCVTDQATKLKNAGLINTTQFSKVRTCASKVTP</sequence>
<accession>A0A4U5JR01</accession>
<comment type="caution">
    <text evidence="5">The sequence shown here is derived from an EMBL/GenBank/DDBJ whole genome shotgun (WGS) entry which is preliminary data.</text>
</comment>
<organism evidence="5 6">
    <name type="scientific">Luteimonas gilva</name>
    <dbReference type="NCBI Taxonomy" id="2572684"/>
    <lineage>
        <taxon>Bacteria</taxon>
        <taxon>Pseudomonadati</taxon>
        <taxon>Pseudomonadota</taxon>
        <taxon>Gammaproteobacteria</taxon>
        <taxon>Lysobacterales</taxon>
        <taxon>Lysobacteraceae</taxon>
        <taxon>Luteimonas</taxon>
    </lineage>
</organism>
<dbReference type="CDD" id="cd04818">
    <property type="entry name" value="PA_subtilisin_1"/>
    <property type="match status" value="1"/>
</dbReference>
<dbReference type="GO" id="GO:0006508">
    <property type="term" value="P:proteolysis"/>
    <property type="evidence" value="ECO:0007669"/>
    <property type="project" value="UniProtKB-KW"/>
</dbReference>
<evidence type="ECO:0000259" key="4">
    <source>
        <dbReference type="Pfam" id="PF02225"/>
    </source>
</evidence>
<dbReference type="OrthoDB" id="614750at2"/>
<evidence type="ECO:0000256" key="2">
    <source>
        <dbReference type="ARBA" id="ARBA00023180"/>
    </source>
</evidence>
<dbReference type="SUPFAM" id="SSF52025">
    <property type="entry name" value="PA domain"/>
    <property type="match status" value="1"/>
</dbReference>
<dbReference type="Proteomes" id="UP000308707">
    <property type="component" value="Unassembled WGS sequence"/>
</dbReference>
<dbReference type="Gene3D" id="3.50.30.30">
    <property type="match status" value="1"/>
</dbReference>
<dbReference type="InterPro" id="IPR003137">
    <property type="entry name" value="PA_domain"/>
</dbReference>